<evidence type="ECO:0000256" key="1">
    <source>
        <dbReference type="SAM" id="MobiDB-lite"/>
    </source>
</evidence>
<sequence length="88" mass="9451">WRSGRPPPRGSRGAPSPGRPWERGGHGAPPGLLVPCAAGPAVRLWRRCYLRGLPEAQRGRLAASPAALAEELMLLQDRLRTWGVTGPP</sequence>
<feature type="non-terminal residue" evidence="3">
    <location>
        <position position="88"/>
    </location>
</feature>
<reference evidence="3 4" key="1">
    <citation type="submission" date="2019-09" db="EMBL/GenBank/DDBJ databases">
        <title>Bird 10,000 Genomes (B10K) Project - Family phase.</title>
        <authorList>
            <person name="Zhang G."/>
        </authorList>
    </citation>
    <scope>NUCLEOTIDE SEQUENCE [LARGE SCALE GENOMIC DNA]</scope>
    <source>
        <strain evidence="3">OUT-0007</strain>
        <tissue evidence="3">Blood</tissue>
    </source>
</reference>
<feature type="non-terminal residue" evidence="3">
    <location>
        <position position="1"/>
    </location>
</feature>
<protein>
    <submittedName>
        <fullName evidence="3">MTMRB protein</fullName>
    </submittedName>
</protein>
<dbReference type="AlphaFoldDB" id="A0A7K6T7I5"/>
<feature type="region of interest" description="Disordered" evidence="1">
    <location>
        <begin position="1"/>
        <end position="31"/>
    </location>
</feature>
<dbReference type="Proteomes" id="UP000546235">
    <property type="component" value="Unassembled WGS sequence"/>
</dbReference>
<dbReference type="InterPro" id="IPR022587">
    <property type="entry name" value="MTMR12-like_C"/>
</dbReference>
<gene>
    <name evidence="3" type="primary">Mtmr11</name>
    <name evidence="3" type="ORF">CALNIC_R15504</name>
</gene>
<comment type="caution">
    <text evidence="3">The sequence shown here is derived from an EMBL/GenBank/DDBJ whole genome shotgun (WGS) entry which is preliminary data.</text>
</comment>
<accession>A0A7K6T7I5</accession>
<feature type="domain" description="Myotubularin-related 12-like C-terminal" evidence="2">
    <location>
        <begin position="31"/>
        <end position="80"/>
    </location>
</feature>
<dbReference type="Pfam" id="PF12578">
    <property type="entry name" value="3-PAP"/>
    <property type="match status" value="1"/>
</dbReference>
<organism evidence="3 4">
    <name type="scientific">Caloenas nicobarica</name>
    <name type="common">Nicobar pigeon</name>
    <dbReference type="NCBI Taxonomy" id="187106"/>
    <lineage>
        <taxon>Eukaryota</taxon>
        <taxon>Metazoa</taxon>
        <taxon>Chordata</taxon>
        <taxon>Craniata</taxon>
        <taxon>Vertebrata</taxon>
        <taxon>Euteleostomi</taxon>
        <taxon>Archelosauria</taxon>
        <taxon>Archosauria</taxon>
        <taxon>Dinosauria</taxon>
        <taxon>Saurischia</taxon>
        <taxon>Theropoda</taxon>
        <taxon>Coelurosauria</taxon>
        <taxon>Aves</taxon>
        <taxon>Neognathae</taxon>
        <taxon>Neoaves</taxon>
        <taxon>Columbimorphae</taxon>
        <taxon>Columbiformes</taxon>
        <taxon>Columbidae</taxon>
        <taxon>Caloenas</taxon>
    </lineage>
</organism>
<keyword evidence="4" id="KW-1185">Reference proteome</keyword>
<evidence type="ECO:0000259" key="2">
    <source>
        <dbReference type="Pfam" id="PF12578"/>
    </source>
</evidence>
<evidence type="ECO:0000313" key="4">
    <source>
        <dbReference type="Proteomes" id="UP000546235"/>
    </source>
</evidence>
<proteinExistence type="predicted"/>
<evidence type="ECO:0000313" key="3">
    <source>
        <dbReference type="EMBL" id="NWX06624.1"/>
    </source>
</evidence>
<dbReference type="EMBL" id="VZSB01002481">
    <property type="protein sequence ID" value="NWX06624.1"/>
    <property type="molecule type" value="Genomic_DNA"/>
</dbReference>
<name>A0A7K6T7I5_CALNI</name>